<evidence type="ECO:0000313" key="2">
    <source>
        <dbReference type="Proteomes" id="UP001157418"/>
    </source>
</evidence>
<protein>
    <submittedName>
        <fullName evidence="1">Uncharacterized protein</fullName>
    </submittedName>
</protein>
<proteinExistence type="predicted"/>
<dbReference type="Proteomes" id="UP001157418">
    <property type="component" value="Unassembled WGS sequence"/>
</dbReference>
<name>A0AAU9PBY5_9ASTR</name>
<organism evidence="1 2">
    <name type="scientific">Lactuca virosa</name>
    <dbReference type="NCBI Taxonomy" id="75947"/>
    <lineage>
        <taxon>Eukaryota</taxon>
        <taxon>Viridiplantae</taxon>
        <taxon>Streptophyta</taxon>
        <taxon>Embryophyta</taxon>
        <taxon>Tracheophyta</taxon>
        <taxon>Spermatophyta</taxon>
        <taxon>Magnoliopsida</taxon>
        <taxon>eudicotyledons</taxon>
        <taxon>Gunneridae</taxon>
        <taxon>Pentapetalae</taxon>
        <taxon>asterids</taxon>
        <taxon>campanulids</taxon>
        <taxon>Asterales</taxon>
        <taxon>Asteraceae</taxon>
        <taxon>Cichorioideae</taxon>
        <taxon>Cichorieae</taxon>
        <taxon>Lactucinae</taxon>
        <taxon>Lactuca</taxon>
    </lineage>
</organism>
<accession>A0AAU9PBY5</accession>
<dbReference type="EMBL" id="CAKMRJ010005523">
    <property type="protein sequence ID" value="CAH1447362.1"/>
    <property type="molecule type" value="Genomic_DNA"/>
</dbReference>
<sequence length="104" mass="12068">MIFVPLKTKDSTLFHLQSSTINSFVQLCKIQMVTPTEEDDKKKVTLCRFGSSSSVDLLVFKNRKIRCCIGDKLLIYPFHIWRFEGDFHYASQLVDEMLEPGCFI</sequence>
<gene>
    <name evidence="1" type="ORF">LVIROSA_LOCUS32975</name>
</gene>
<keyword evidence="2" id="KW-1185">Reference proteome</keyword>
<evidence type="ECO:0000313" key="1">
    <source>
        <dbReference type="EMBL" id="CAH1447362.1"/>
    </source>
</evidence>
<dbReference type="AlphaFoldDB" id="A0AAU9PBY5"/>
<reference evidence="1 2" key="1">
    <citation type="submission" date="2022-01" db="EMBL/GenBank/DDBJ databases">
        <authorList>
            <person name="Xiong W."/>
            <person name="Schranz E."/>
        </authorList>
    </citation>
    <scope>NUCLEOTIDE SEQUENCE [LARGE SCALE GENOMIC DNA]</scope>
</reference>
<comment type="caution">
    <text evidence="1">The sequence shown here is derived from an EMBL/GenBank/DDBJ whole genome shotgun (WGS) entry which is preliminary data.</text>
</comment>